<dbReference type="PRINTS" id="PR00114">
    <property type="entry name" value="STPHPHTASE"/>
</dbReference>
<dbReference type="OrthoDB" id="9807890at2"/>
<dbReference type="KEGG" id="cke:B5M06_11105"/>
<dbReference type="InterPro" id="IPR004843">
    <property type="entry name" value="Calcineurin-like_PHP"/>
</dbReference>
<dbReference type="GO" id="GO:0016791">
    <property type="term" value="F:phosphatase activity"/>
    <property type="evidence" value="ECO:0007669"/>
    <property type="project" value="TreeGrafter"/>
</dbReference>
<accession>A0A0W7Z1C8</accession>
<keyword evidence="4" id="KW-1185">Reference proteome</keyword>
<sequence length="358" mass="40427">MSLIQPLPPGPLDIVGDIHGELHALLDLLRHLGYDADGRHPQSRTLVFVGDFVDRGPDSPGVVDVVQRLVEAGHARAIAGNHEINLLRHDAKDGAGWFFDARLDSDLRKYRQFARATTTLQRARIETFLNSLPLGLEREDLRVIHAAWHAPDVAKARSMPLGGARAAYDHWETQAAQIAVQRRIAERMAEEKNRWPHSLEDGERHPPFLQAHCDNELNKATVNPLKVLTCGLERQTHAPFFAGNKWRFVERMAWWEQYAEPTPVVMGHYWRSTLPHQSTQEGLFSDISPYAWHGQLGNVFCVDYSVGARAQARTFDQPHAHMKLAALRWPERTLVFDDGSQHATTGFLQPEKNTAHSA</sequence>
<dbReference type="PANTHER" id="PTHR42850:SF7">
    <property type="entry name" value="BIS(5'-NUCLEOSYL)-TETRAPHOSPHATASE PRPE [ASYMMETRICAL]"/>
    <property type="match status" value="1"/>
</dbReference>
<proteinExistence type="predicted"/>
<evidence type="ECO:0000313" key="2">
    <source>
        <dbReference type="EMBL" id="AQZ98717.1"/>
    </source>
</evidence>
<dbReference type="Proteomes" id="UP000053300">
    <property type="component" value="Unassembled WGS sequence"/>
</dbReference>
<evidence type="ECO:0000313" key="5">
    <source>
        <dbReference type="Proteomes" id="UP000242792"/>
    </source>
</evidence>
<feature type="domain" description="Calcineurin-like phosphoesterase" evidence="1">
    <location>
        <begin position="12"/>
        <end position="98"/>
    </location>
</feature>
<dbReference type="Proteomes" id="UP000242792">
    <property type="component" value="Chromosome"/>
</dbReference>
<evidence type="ECO:0000313" key="4">
    <source>
        <dbReference type="Proteomes" id="UP000053300"/>
    </source>
</evidence>
<dbReference type="InterPro" id="IPR050126">
    <property type="entry name" value="Ap4A_hydrolase"/>
</dbReference>
<reference evidence="3 4" key="1">
    <citation type="submission" date="2015-12" db="EMBL/GenBank/DDBJ databases">
        <title>Complete genome sequence of a multi-drug resistant strain Acidovorax sp. 12322-1.</title>
        <authorList>
            <person name="Ming D."/>
            <person name="Wang M."/>
            <person name="Hu S."/>
            <person name="Zhou Y."/>
            <person name="Jiang T."/>
        </authorList>
    </citation>
    <scope>NUCLEOTIDE SEQUENCE [LARGE SCALE GENOMIC DNA]</scope>
    <source>
        <strain evidence="3 4">12322-1</strain>
    </source>
</reference>
<accession>A0A1V0BFJ5</accession>
<dbReference type="STRING" id="225992.B5M06_11105"/>
<organism evidence="3 4">
    <name type="scientific">Comamonas kerstersii</name>
    <dbReference type="NCBI Taxonomy" id="225992"/>
    <lineage>
        <taxon>Bacteria</taxon>
        <taxon>Pseudomonadati</taxon>
        <taxon>Pseudomonadota</taxon>
        <taxon>Betaproteobacteria</taxon>
        <taxon>Burkholderiales</taxon>
        <taxon>Comamonadaceae</taxon>
        <taxon>Comamonas</taxon>
    </lineage>
</organism>
<dbReference type="GO" id="GO:0005737">
    <property type="term" value="C:cytoplasm"/>
    <property type="evidence" value="ECO:0007669"/>
    <property type="project" value="TreeGrafter"/>
</dbReference>
<accession>A0A1V3TKF4</accession>
<dbReference type="RefSeq" id="WP_054066836.1">
    <property type="nucleotide sequence ID" value="NZ_CAUCIF010000001.1"/>
</dbReference>
<dbReference type="EMBL" id="LPXH01000025">
    <property type="protein sequence ID" value="KUF41070.1"/>
    <property type="molecule type" value="Genomic_DNA"/>
</dbReference>
<dbReference type="GeneID" id="83039868"/>
<dbReference type="Gene3D" id="3.60.21.10">
    <property type="match status" value="1"/>
</dbReference>
<evidence type="ECO:0000313" key="3">
    <source>
        <dbReference type="EMBL" id="KUF41070.1"/>
    </source>
</evidence>
<name>A0A0W7Z1C8_9BURK</name>
<dbReference type="PANTHER" id="PTHR42850">
    <property type="entry name" value="METALLOPHOSPHOESTERASE"/>
    <property type="match status" value="1"/>
</dbReference>
<protein>
    <submittedName>
        <fullName evidence="3">Metallophosphoesterase</fullName>
    </submittedName>
</protein>
<dbReference type="EMBL" id="CP020121">
    <property type="protein sequence ID" value="AQZ98717.1"/>
    <property type="molecule type" value="Genomic_DNA"/>
</dbReference>
<dbReference type="Pfam" id="PF00149">
    <property type="entry name" value="Metallophos"/>
    <property type="match status" value="1"/>
</dbReference>
<dbReference type="InterPro" id="IPR029052">
    <property type="entry name" value="Metallo-depent_PP-like"/>
</dbReference>
<evidence type="ECO:0000259" key="1">
    <source>
        <dbReference type="Pfam" id="PF00149"/>
    </source>
</evidence>
<dbReference type="SUPFAM" id="SSF56300">
    <property type="entry name" value="Metallo-dependent phosphatases"/>
    <property type="match status" value="1"/>
</dbReference>
<dbReference type="AlphaFoldDB" id="A0A0W7Z1C8"/>
<dbReference type="InterPro" id="IPR006186">
    <property type="entry name" value="Ser/Thr-sp_prot-phosphatase"/>
</dbReference>
<reference evidence="2 5" key="2">
    <citation type="submission" date="2017-03" db="EMBL/GenBank/DDBJ databases">
        <title>Rapid Whole Genome Sequencing of Comamonas kerstersii Causing Continuous ambulatory Peritoneal Dialysis-Associated Peritonitis.</title>
        <authorList>
            <person name="Zheng B."/>
        </authorList>
    </citation>
    <scope>NUCLEOTIDE SEQUENCE [LARGE SCALE GENOMIC DNA]</scope>
    <source>
        <strain evidence="2 5">8943</strain>
    </source>
</reference>
<gene>
    <name evidence="3" type="ORF">AS359_09695</name>
    <name evidence="2" type="ORF">B5M06_11105</name>
</gene>